<reference evidence="1 2" key="1">
    <citation type="submission" date="2017-11" db="EMBL/GenBank/DDBJ databases">
        <title>De novo assembly and phasing of dikaryotic genomes from two isolates of Puccinia coronata f. sp. avenae, the causal agent of oat crown rust.</title>
        <authorList>
            <person name="Miller M.E."/>
            <person name="Zhang Y."/>
            <person name="Omidvar V."/>
            <person name="Sperschneider J."/>
            <person name="Schwessinger B."/>
            <person name="Raley C."/>
            <person name="Palmer J.M."/>
            <person name="Garnica D."/>
            <person name="Upadhyaya N."/>
            <person name="Rathjen J."/>
            <person name="Taylor J.M."/>
            <person name="Park R.F."/>
            <person name="Dodds P.N."/>
            <person name="Hirsch C.D."/>
            <person name="Kianian S.F."/>
            <person name="Figueroa M."/>
        </authorList>
    </citation>
    <scope>NUCLEOTIDE SEQUENCE [LARGE SCALE GENOMIC DNA]</scope>
    <source>
        <strain evidence="1">12NC29</strain>
    </source>
</reference>
<protein>
    <submittedName>
        <fullName evidence="1">Uncharacterized protein</fullName>
    </submittedName>
</protein>
<evidence type="ECO:0000313" key="1">
    <source>
        <dbReference type="EMBL" id="PLW22526.1"/>
    </source>
</evidence>
<gene>
    <name evidence="1" type="ORF">PCANC_25091</name>
</gene>
<organism evidence="1 2">
    <name type="scientific">Puccinia coronata f. sp. avenae</name>
    <dbReference type="NCBI Taxonomy" id="200324"/>
    <lineage>
        <taxon>Eukaryota</taxon>
        <taxon>Fungi</taxon>
        <taxon>Dikarya</taxon>
        <taxon>Basidiomycota</taxon>
        <taxon>Pucciniomycotina</taxon>
        <taxon>Pucciniomycetes</taxon>
        <taxon>Pucciniales</taxon>
        <taxon>Pucciniaceae</taxon>
        <taxon>Puccinia</taxon>
    </lineage>
</organism>
<name>A0A2N5TAP3_9BASI</name>
<accession>A0A2N5TAP3</accession>
<evidence type="ECO:0000313" key="2">
    <source>
        <dbReference type="Proteomes" id="UP000235388"/>
    </source>
</evidence>
<dbReference type="EMBL" id="PGCJ01000755">
    <property type="protein sequence ID" value="PLW22526.1"/>
    <property type="molecule type" value="Genomic_DNA"/>
</dbReference>
<sequence length="104" mass="11692">MNKSDRTVLGKHGSICWLYDPFLSSVKTVDGKAVGASLRIIRWLFQFMYEIYVTHFMLGNYWVSGIWNVAKCVEGEDGWLCVVGGVPFEQERSTSHSTLPGCSP</sequence>
<dbReference type="Proteomes" id="UP000235388">
    <property type="component" value="Unassembled WGS sequence"/>
</dbReference>
<comment type="caution">
    <text evidence="1">The sequence shown here is derived from an EMBL/GenBank/DDBJ whole genome shotgun (WGS) entry which is preliminary data.</text>
</comment>
<proteinExistence type="predicted"/>
<keyword evidence="2" id="KW-1185">Reference proteome</keyword>
<dbReference type="AlphaFoldDB" id="A0A2N5TAP3"/>